<gene>
    <name evidence="1" type="ORF">MF626_05325</name>
</gene>
<accession>A0AAE9PVP7</accession>
<protein>
    <submittedName>
        <fullName evidence="1">Uncharacterized protein</fullName>
    </submittedName>
</protein>
<reference evidence="1" key="1">
    <citation type="submission" date="2022-11" db="EMBL/GenBank/DDBJ databases">
        <authorList>
            <person name="Vasilchenko N.G."/>
            <person name="Prazdnova E.V."/>
            <person name="Gorovtsov A.V."/>
            <person name="Chistyakov V.A."/>
            <person name="Pak M.L."/>
        </authorList>
    </citation>
    <scope>NUCLEOTIDE SEQUENCE</scope>
    <source>
        <strain evidence="1">R 4.5</strain>
    </source>
</reference>
<evidence type="ECO:0000313" key="1">
    <source>
        <dbReference type="EMBL" id="UZP76428.1"/>
    </source>
</evidence>
<name>A0AAE9PVP7_PAEPO</name>
<dbReference type="EMBL" id="CP097770">
    <property type="protein sequence ID" value="UZP76428.1"/>
    <property type="molecule type" value="Genomic_DNA"/>
</dbReference>
<dbReference type="AlphaFoldDB" id="A0AAE9PVP7"/>
<sequence length="76" mass="8226">MGMDKSTLREIVIWRAGIAIKRSSCLQETEGLETIKASALYLLPQLFSSTKSSTEIRISVIPDGTLFIVGQAIGAL</sequence>
<proteinExistence type="predicted"/>
<organism evidence="1">
    <name type="scientific">Paenibacillus polymyxa</name>
    <name type="common">Bacillus polymyxa</name>
    <dbReference type="NCBI Taxonomy" id="1406"/>
    <lineage>
        <taxon>Bacteria</taxon>
        <taxon>Bacillati</taxon>
        <taxon>Bacillota</taxon>
        <taxon>Bacilli</taxon>
        <taxon>Bacillales</taxon>
        <taxon>Paenibacillaceae</taxon>
        <taxon>Paenibacillus</taxon>
    </lineage>
</organism>